<dbReference type="AlphaFoldDB" id="A0A6J6FCN0"/>
<feature type="region of interest" description="Disordered" evidence="2">
    <location>
        <begin position="121"/>
        <end position="153"/>
    </location>
</feature>
<proteinExistence type="predicted"/>
<sequence>MTVAGKGGRPKKWKSDADRVRAYRARQRGEAEPATIEQAIDEGGDFADYIARIAELEQKVAAGRRIASQHVARLRKLDGEKWELQRRLERMERELESLQETHARVTQQRDQLMAVLNAWAEPDGGAPADDVADQLSRAERRRRAREELRRRPS</sequence>
<name>A0A6J6FCN0_9ZZZZ</name>
<dbReference type="GO" id="GO:0007165">
    <property type="term" value="P:signal transduction"/>
    <property type="evidence" value="ECO:0007669"/>
    <property type="project" value="InterPro"/>
</dbReference>
<organism evidence="4">
    <name type="scientific">freshwater metagenome</name>
    <dbReference type="NCBI Taxonomy" id="449393"/>
    <lineage>
        <taxon>unclassified sequences</taxon>
        <taxon>metagenomes</taxon>
        <taxon>ecological metagenomes</taxon>
    </lineage>
</organism>
<evidence type="ECO:0000259" key="3">
    <source>
        <dbReference type="PROSITE" id="PS50017"/>
    </source>
</evidence>
<accession>A0A6J6FCN0</accession>
<feature type="region of interest" description="Disordered" evidence="2">
    <location>
        <begin position="1"/>
        <end position="33"/>
    </location>
</feature>
<gene>
    <name evidence="4" type="ORF">UFOPK1493_03464</name>
</gene>
<dbReference type="EMBL" id="CAEZSR010000194">
    <property type="protein sequence ID" value="CAB4586586.1"/>
    <property type="molecule type" value="Genomic_DNA"/>
</dbReference>
<dbReference type="Gene3D" id="1.20.5.340">
    <property type="match status" value="1"/>
</dbReference>
<dbReference type="InterPro" id="IPR000488">
    <property type="entry name" value="Death_dom"/>
</dbReference>
<feature type="compositionally biased region" description="Basic and acidic residues" evidence="2">
    <location>
        <begin position="144"/>
        <end position="153"/>
    </location>
</feature>
<feature type="coiled-coil region" evidence="1">
    <location>
        <begin position="74"/>
        <end position="115"/>
    </location>
</feature>
<dbReference type="PROSITE" id="PS50017">
    <property type="entry name" value="DEATH_DOMAIN"/>
    <property type="match status" value="1"/>
</dbReference>
<keyword evidence="1" id="KW-0175">Coiled coil</keyword>
<feature type="domain" description="Death" evidence="3">
    <location>
        <begin position="83"/>
        <end position="140"/>
    </location>
</feature>
<evidence type="ECO:0000256" key="1">
    <source>
        <dbReference type="SAM" id="Coils"/>
    </source>
</evidence>
<reference evidence="4" key="1">
    <citation type="submission" date="2020-05" db="EMBL/GenBank/DDBJ databases">
        <authorList>
            <person name="Chiriac C."/>
            <person name="Salcher M."/>
            <person name="Ghai R."/>
            <person name="Kavagutti S V."/>
        </authorList>
    </citation>
    <scope>NUCLEOTIDE SEQUENCE</scope>
</reference>
<protein>
    <submittedName>
        <fullName evidence="4">Unannotated protein</fullName>
    </submittedName>
</protein>
<evidence type="ECO:0000313" key="4">
    <source>
        <dbReference type="EMBL" id="CAB4586586.1"/>
    </source>
</evidence>
<evidence type="ECO:0000256" key="2">
    <source>
        <dbReference type="SAM" id="MobiDB-lite"/>
    </source>
</evidence>
<feature type="compositionally biased region" description="Basic and acidic residues" evidence="2">
    <location>
        <begin position="13"/>
        <end position="31"/>
    </location>
</feature>